<dbReference type="Gramene" id="A09p73030.2_BraZ1">
    <property type="protein sequence ID" value="A09p73030.2_BraZ1.CDS"/>
    <property type="gene ID" value="A09g73030.2_BraZ1"/>
</dbReference>
<evidence type="ECO:0000313" key="2">
    <source>
        <dbReference type="EMBL" id="CAG7866836.1"/>
    </source>
</evidence>
<reference evidence="2 3" key="1">
    <citation type="submission" date="2021-07" db="EMBL/GenBank/DDBJ databases">
        <authorList>
            <consortium name="Genoscope - CEA"/>
            <person name="William W."/>
        </authorList>
    </citation>
    <scope>NUCLEOTIDE SEQUENCE [LARGE SCALE GENOMIC DNA]</scope>
</reference>
<dbReference type="EMBL" id="LS974625">
    <property type="protein sequence ID" value="CAG7866836.1"/>
    <property type="molecule type" value="Genomic_DNA"/>
</dbReference>
<gene>
    <name evidence="2" type="ORF">BRAPAZ1V2_A09P73030.2</name>
</gene>
<evidence type="ECO:0000313" key="3">
    <source>
        <dbReference type="Proteomes" id="UP000694005"/>
    </source>
</evidence>
<accession>A0A8D9G3N1</accession>
<feature type="region of interest" description="Disordered" evidence="1">
    <location>
        <begin position="1"/>
        <end position="57"/>
    </location>
</feature>
<protein>
    <submittedName>
        <fullName evidence="2">Uncharacterized protein</fullName>
    </submittedName>
</protein>
<proteinExistence type="predicted"/>
<name>A0A8D9G3N1_BRACM</name>
<organism evidence="2 3">
    <name type="scientific">Brassica campestris</name>
    <name type="common">Field mustard</name>
    <dbReference type="NCBI Taxonomy" id="3711"/>
    <lineage>
        <taxon>Eukaryota</taxon>
        <taxon>Viridiplantae</taxon>
        <taxon>Streptophyta</taxon>
        <taxon>Embryophyta</taxon>
        <taxon>Tracheophyta</taxon>
        <taxon>Spermatophyta</taxon>
        <taxon>Magnoliopsida</taxon>
        <taxon>eudicotyledons</taxon>
        <taxon>Gunneridae</taxon>
        <taxon>Pentapetalae</taxon>
        <taxon>rosids</taxon>
        <taxon>malvids</taxon>
        <taxon>Brassicales</taxon>
        <taxon>Brassicaceae</taxon>
        <taxon>Brassiceae</taxon>
        <taxon>Brassica</taxon>
    </lineage>
</organism>
<evidence type="ECO:0000256" key="1">
    <source>
        <dbReference type="SAM" id="MobiDB-lite"/>
    </source>
</evidence>
<dbReference type="AlphaFoldDB" id="A0A8D9G3N1"/>
<feature type="compositionally biased region" description="Basic and acidic residues" evidence="1">
    <location>
        <begin position="14"/>
        <end position="23"/>
    </location>
</feature>
<sequence length="193" mass="22456">MELRRRKQKKKKLIDHDSGDGRRRGVSGGAPPQNNGPPETVIYSAPQDQYHPPHQHMYPMAPSPPCQHMDEPHPPDEVWENSEALYTMSFKHQRELKRKQQRVCGYVIQLCGPLRMFFDEAVSALYDVKFVLRLIHFCKSVKRSSKLKTPMLCIGKPATVHCSSKSTSHQNRQNKIYLKDDCRYQYCKEKKSM</sequence>
<feature type="compositionally biased region" description="Basic residues" evidence="1">
    <location>
        <begin position="1"/>
        <end position="13"/>
    </location>
</feature>
<dbReference type="Proteomes" id="UP000694005">
    <property type="component" value="Chromosome A09"/>
</dbReference>